<dbReference type="Gene3D" id="3.30.70.120">
    <property type="match status" value="1"/>
</dbReference>
<sequence length="108" mass="12170">MSSNALFVYVTCPDMDVAKTIVRGIVEKRLAACANILPNMTSFYWWDEKVQEADEVVVIFKTTKDSWPELCEALKAVHPYEVPCIVALPIESGYEPYLTWIGAETLPV</sequence>
<dbReference type="InterPro" id="IPR015867">
    <property type="entry name" value="N-reg_PII/ATP_PRibTrfase_C"/>
</dbReference>
<evidence type="ECO:0000313" key="3">
    <source>
        <dbReference type="Proteomes" id="UP000249417"/>
    </source>
</evidence>
<dbReference type="InterPro" id="IPR004323">
    <property type="entry name" value="Ion_tolerance_CutA"/>
</dbReference>
<evidence type="ECO:0000256" key="1">
    <source>
        <dbReference type="ARBA" id="ARBA00010169"/>
    </source>
</evidence>
<dbReference type="GO" id="GO:0010038">
    <property type="term" value="P:response to metal ion"/>
    <property type="evidence" value="ECO:0007669"/>
    <property type="project" value="InterPro"/>
</dbReference>
<name>A0A2W5PLT9_9BACT</name>
<organism evidence="2 3">
    <name type="scientific">Micavibrio aeruginosavorus</name>
    <dbReference type="NCBI Taxonomy" id="349221"/>
    <lineage>
        <taxon>Bacteria</taxon>
        <taxon>Pseudomonadati</taxon>
        <taxon>Bdellovibrionota</taxon>
        <taxon>Bdellovibrionia</taxon>
        <taxon>Bdellovibrionales</taxon>
        <taxon>Pseudobdellovibrionaceae</taxon>
        <taxon>Micavibrio</taxon>
    </lineage>
</organism>
<comment type="similarity">
    <text evidence="1">Belongs to the CutA family.</text>
</comment>
<gene>
    <name evidence="2" type="ORF">DI551_12000</name>
</gene>
<dbReference type="Pfam" id="PF03091">
    <property type="entry name" value="CutA1"/>
    <property type="match status" value="1"/>
</dbReference>
<dbReference type="SUPFAM" id="SSF54913">
    <property type="entry name" value="GlnB-like"/>
    <property type="match status" value="1"/>
</dbReference>
<dbReference type="PANTHER" id="PTHR23419:SF8">
    <property type="entry name" value="FI09726P"/>
    <property type="match status" value="1"/>
</dbReference>
<protein>
    <submittedName>
        <fullName evidence="2">Divalent-cation tolerance protein CutA</fullName>
    </submittedName>
</protein>
<evidence type="ECO:0000313" key="2">
    <source>
        <dbReference type="EMBL" id="PZQ43513.1"/>
    </source>
</evidence>
<accession>A0A2W5PLT9</accession>
<dbReference type="GO" id="GO:0005507">
    <property type="term" value="F:copper ion binding"/>
    <property type="evidence" value="ECO:0007669"/>
    <property type="project" value="TreeGrafter"/>
</dbReference>
<comment type="caution">
    <text evidence="2">The sequence shown here is derived from an EMBL/GenBank/DDBJ whole genome shotgun (WGS) entry which is preliminary data.</text>
</comment>
<dbReference type="InterPro" id="IPR011322">
    <property type="entry name" value="N-reg_PII-like_a/b"/>
</dbReference>
<reference evidence="2 3" key="1">
    <citation type="submission" date="2017-08" db="EMBL/GenBank/DDBJ databases">
        <title>Infants hospitalized years apart are colonized by the same room-sourced microbial strains.</title>
        <authorList>
            <person name="Brooks B."/>
            <person name="Olm M.R."/>
            <person name="Firek B.A."/>
            <person name="Baker R."/>
            <person name="Thomas B.C."/>
            <person name="Morowitz M.J."/>
            <person name="Banfield J.F."/>
        </authorList>
    </citation>
    <scope>NUCLEOTIDE SEQUENCE [LARGE SCALE GENOMIC DNA]</scope>
    <source>
        <strain evidence="2">S2_005_002_R2_29</strain>
    </source>
</reference>
<dbReference type="AlphaFoldDB" id="A0A2W5PLT9"/>
<dbReference type="PANTHER" id="PTHR23419">
    <property type="entry name" value="DIVALENT CATION TOLERANCE CUTA-RELATED"/>
    <property type="match status" value="1"/>
</dbReference>
<dbReference type="EMBL" id="QFQB01000149">
    <property type="protein sequence ID" value="PZQ43513.1"/>
    <property type="molecule type" value="Genomic_DNA"/>
</dbReference>
<dbReference type="Proteomes" id="UP000249417">
    <property type="component" value="Unassembled WGS sequence"/>
</dbReference>
<proteinExistence type="inferred from homology"/>